<accession>A0A3A8EJ33</accession>
<feature type="non-terminal residue" evidence="2">
    <location>
        <position position="2855"/>
    </location>
</feature>
<dbReference type="GO" id="GO:0006790">
    <property type="term" value="P:sulfur compound metabolic process"/>
    <property type="evidence" value="ECO:0007669"/>
    <property type="project" value="TreeGrafter"/>
</dbReference>
<feature type="domain" description="Bacterial Ig-like" evidence="1">
    <location>
        <begin position="718"/>
        <end position="812"/>
    </location>
</feature>
<dbReference type="GO" id="GO:0043546">
    <property type="term" value="F:molybdopterin cofactor binding"/>
    <property type="evidence" value="ECO:0007669"/>
    <property type="project" value="TreeGrafter"/>
</dbReference>
<feature type="domain" description="Bacterial Ig-like" evidence="1">
    <location>
        <begin position="1354"/>
        <end position="1447"/>
    </location>
</feature>
<feature type="domain" description="Bacterial Ig-like" evidence="1">
    <location>
        <begin position="1568"/>
        <end position="1661"/>
    </location>
</feature>
<dbReference type="InterPro" id="IPR014756">
    <property type="entry name" value="Ig_E-set"/>
</dbReference>
<feature type="domain" description="Bacterial Ig-like" evidence="1">
    <location>
        <begin position="1995"/>
        <end position="2089"/>
    </location>
</feature>
<feature type="domain" description="Bacterial Ig-like" evidence="1">
    <location>
        <begin position="95"/>
        <end position="180"/>
    </location>
</feature>
<feature type="domain" description="Bacterial Ig-like" evidence="1">
    <location>
        <begin position="293"/>
        <end position="387"/>
    </location>
</feature>
<reference evidence="2 3" key="1">
    <citation type="submission" date="2018-09" db="EMBL/GenBank/DDBJ databases">
        <title>The draft genome of Acinetobacter spp. strains.</title>
        <authorList>
            <person name="Qin J."/>
            <person name="Feng Y."/>
            <person name="Zong Z."/>
        </authorList>
    </citation>
    <scope>NUCLEOTIDE SEQUENCE [LARGE SCALE GENOMIC DNA]</scope>
    <source>
        <strain evidence="2 3">WCHAc060115</strain>
    </source>
</reference>
<dbReference type="InterPro" id="IPR036278">
    <property type="entry name" value="Sialidase_sf"/>
</dbReference>
<dbReference type="GO" id="GO:0020037">
    <property type="term" value="F:heme binding"/>
    <property type="evidence" value="ECO:0007669"/>
    <property type="project" value="TreeGrafter"/>
</dbReference>
<feature type="domain" description="Bacterial Ig-like" evidence="1">
    <location>
        <begin position="1246"/>
        <end position="1339"/>
    </location>
</feature>
<dbReference type="GO" id="GO:0008482">
    <property type="term" value="F:sulfite oxidase activity"/>
    <property type="evidence" value="ECO:0007669"/>
    <property type="project" value="TreeGrafter"/>
</dbReference>
<feature type="domain" description="Bacterial Ig-like" evidence="1">
    <location>
        <begin position="2429"/>
        <end position="2508"/>
    </location>
</feature>
<feature type="domain" description="Bacterial Ig-like" evidence="1">
    <location>
        <begin position="1889"/>
        <end position="1982"/>
    </location>
</feature>
<feature type="domain" description="Bacterial Ig-like" evidence="1">
    <location>
        <begin position="2724"/>
        <end position="2818"/>
    </location>
</feature>
<dbReference type="SUPFAM" id="SSF50939">
    <property type="entry name" value="Sialidases"/>
    <property type="match status" value="1"/>
</dbReference>
<dbReference type="PANTHER" id="PTHR19372:SF7">
    <property type="entry name" value="SULFITE OXIDASE, MITOCHONDRIAL"/>
    <property type="match status" value="1"/>
</dbReference>
<feature type="domain" description="Bacterial Ig-like" evidence="1">
    <location>
        <begin position="2326"/>
        <end position="2397"/>
    </location>
</feature>
<dbReference type="SUPFAM" id="SSF81296">
    <property type="entry name" value="E set domains"/>
    <property type="match status" value="10"/>
</dbReference>
<feature type="domain" description="Bacterial Ig-like" evidence="1">
    <location>
        <begin position="615"/>
        <end position="706"/>
    </location>
</feature>
<dbReference type="Pfam" id="PF19077">
    <property type="entry name" value="Big_13"/>
    <property type="match status" value="24"/>
</dbReference>
<proteinExistence type="predicted"/>
<feature type="domain" description="Bacterial Ig-like" evidence="1">
    <location>
        <begin position="2101"/>
        <end position="2195"/>
    </location>
</feature>
<evidence type="ECO:0000313" key="2">
    <source>
        <dbReference type="EMBL" id="RKG34138.1"/>
    </source>
</evidence>
<feature type="domain" description="Bacterial Ig-like" evidence="1">
    <location>
        <begin position="826"/>
        <end position="916"/>
    </location>
</feature>
<feature type="domain" description="Bacterial Ig-like" evidence="1">
    <location>
        <begin position="2638"/>
        <end position="2713"/>
    </location>
</feature>
<dbReference type="RefSeq" id="WP_171407856.1">
    <property type="nucleotide sequence ID" value="NZ_RAXT01000079.1"/>
</dbReference>
<feature type="domain" description="Bacterial Ig-like" evidence="1">
    <location>
        <begin position="506"/>
        <end position="599"/>
    </location>
</feature>
<dbReference type="InterPro" id="IPR013783">
    <property type="entry name" value="Ig-like_fold"/>
</dbReference>
<gene>
    <name evidence="2" type="ORF">D7V20_17725</name>
</gene>
<evidence type="ECO:0000259" key="1">
    <source>
        <dbReference type="Pfam" id="PF19077"/>
    </source>
</evidence>
<protein>
    <recommendedName>
        <fullName evidence="1">Bacterial Ig-like domain-containing protein</fullName>
    </recommendedName>
</protein>
<feature type="domain" description="Bacterial Ig-like" evidence="1">
    <location>
        <begin position="1462"/>
        <end position="1554"/>
    </location>
</feature>
<feature type="domain" description="Bacterial Ig-like" evidence="1">
    <location>
        <begin position="187"/>
        <end position="280"/>
    </location>
</feature>
<dbReference type="Proteomes" id="UP000280405">
    <property type="component" value="Unassembled WGS sequence"/>
</dbReference>
<dbReference type="Gene3D" id="2.60.40.10">
    <property type="entry name" value="Immunoglobulins"/>
    <property type="match status" value="26"/>
</dbReference>
<feature type="domain" description="Bacterial Ig-like" evidence="1">
    <location>
        <begin position="400"/>
        <end position="492"/>
    </location>
</feature>
<feature type="domain" description="Bacterial Ig-like" evidence="1">
    <location>
        <begin position="2215"/>
        <end position="2297"/>
    </location>
</feature>
<dbReference type="NCBIfam" id="NF033510">
    <property type="entry name" value="Ca_tandemer"/>
    <property type="match status" value="15"/>
</dbReference>
<comment type="caution">
    <text evidence="2">The sequence shown here is derived from an EMBL/GenBank/DDBJ whole genome shotgun (WGS) entry which is preliminary data.</text>
</comment>
<feature type="domain" description="Bacterial Ig-like" evidence="1">
    <location>
        <begin position="1035"/>
        <end position="1129"/>
    </location>
</feature>
<keyword evidence="3" id="KW-1185">Reference proteome</keyword>
<evidence type="ECO:0000313" key="3">
    <source>
        <dbReference type="Proteomes" id="UP000280405"/>
    </source>
</evidence>
<sequence>MAIIQSSNFMAGTKVTIYLLKADGSIDDSATPIEATVFANGNLVRNVPFNNGESFLLVGTDKQGIAYRTNLTVTDTIRPDKPLFSAQDDIGVVQGAIQPNTTTDDNQPTFSGTSKEIGGIVKIFDQGVEIGSATVQPDGTWSFTPTTPLVDGSHVITIQQIDPKGNISVLSDPLTFVVDTQPVKIEILKALDDVGLNQSDLANHAITDDATPTLVGTGLVNAVVHISENGTEIGSTTVDASGNWVFELPAQMDGTHQYTATITNTAGVSGSTQFTLTIDTFAPTTTATLTGITDDSGTVGDYITNDPSLILNGIITGTVEPTDKVQVSIDGGATWQDATIDPINNTWILDHTAQPLTDGQHEVVVRVIDEAGNIGPLSTPQVITIDTETPTAQANITGITEDTGIANDFMTADTTLVIHGTVTGALAIDEKVQVSIDGGAWVEATLDRVNNTWTLDNTANPLSEGSHQVETRIIDAAGNTTAAVAEDIVIDTTKPVDGLITISGITDDTGVVGDYITNDKSLMVNGLVLQPIASDERVQVSFDDGLTWHDTVLDRVQGTWSYDNTANELSEGTHTLKAQVIDLAGNVSSPVHQIIEIDTTISPPDSGHLTFDAITEDTGTVGDFNTGDNTLILSGQFQGAADERVQVSLDGGTTWLDATVDSVTNTWSYDNTANQLADGSYTFSARIVDIAGNVTSSVSQTIVINTAPLEAGTIKFTAITDDTGLPADFKTSDQTLVISGEIIKPLNTDERVQVSLNGGTTWVDATLDRAAGTWSYDNTQNQLVDGTYRLEARVINTVGITSPVITQTVVVDSAVPTAIAEIIGITTDTGTVGDYVTSDDTLTINGRILNTLATGETVQVSIDGGMHWKDAVVNSVTHTWSLDDKFYDGTYYVQARVVDEAGNASAVSNKTVVVDTQASNVISTLTGISDDTGVVGDFSTSDNSLELTGSLSAPLEIGDKVQISLNGGKTWLEATVDSATNTWSYDNTDNPLADGTYKFQTRVIDQAGNVGQVTAQDIVIDTRAPLTSAVFTGITEDTGTTGDYITNDNALVFKGKINGGSLAAGDTVQLSLDGGTTWVEAVIDPATRTWSYDNTANPLTDGTHTLLTRVVDKSGNSGVESSQDIQIDTSMPVATSSLTSITTDTGVLGDYVTSDNTLIFKGQVDGVLAADERVQISLDGGATWLETTLDRVTNKWNYNNTINELDDGSYTVQSRVIDTAGNVGTVSTQTVVVDSSISTATATLTTVSDDTGTVGDFITQDNSLLFQGNITGALAADESVQISLDGGRNWSEVTLDRVANTWLFDHTSTPLVNGTYNVQVRVIDTANNVGQLTSQSVVINNLPSTASVEFTSITEDSGIVGDYITNDNSLVLHGKILNNLAATDYIEISLDNGATWQQAVVDRTNHTWSYDNTANPLVDGAYTFQARVVNVAGVAGSASTVDVQIDTQAPYSSTLAKLTTITDDTGVIDDFVTSDNTLLLNGEITGQLEPTDKVLISLNGGKTWSEATVDYTNKTWGFDNTANALADGTYKVQVRVVDLAGNQGDISEHDVVVDSRPPVASALFSSITEDTGVAGDYQTKDNTLVFNGTIIGDVAANDAVEVSLDGGTTWIKAVLDPIAKTWTLDHSATTLVDGTYTLAARVVDQAGNTGPIATQKLVIDTSVPTATSEFTSITEDTGTVGDFQTNDQTLIISGKVTGILATDDQVQLSLDGGQTWLNVTVDSATNTWTYNNTANSLAEGTYQFQTRVVDKVLNGDVTDTQQVVIDLTPPSTSLTLAFTGISDDTGIAGDYKTSDTTLIINGKIESGTLAANDHVEVSVDGGNTWTTVQVDPVSQTWSLDNTANTLSSGTHQFIARVVDQVGNVGHQIIQQVTIVTEPPKATADLTLITDDSGVAGDFVTNDPSLVFSGNITGALDSDETVQVSLDGGLSWLTATTDPTGTSWNLDHATTDLVDGKYTVITRVIDSTGTAGVENTQEIVIDTAPPTATTTLSGISQDSGQAGDFITNDNTLIFNGTVVGNLAADERVQISLDGGATWTDATLDRPANMWMLDNTTATLTDGTYSVVSRVIDQAGNIGASSTPQNIIIDTALPSSLASITSISEDTGVNTSDFVTKDATLIIHGKASTALASNEKVQISFDNGANWVDATSKADGTWSYDNTAQTLQDGTYTVQARVIDTAGNSSAVVTQNFTVDTKVPTALSDLDLKDDVGAIQGTIPEQGVTDDTRPEFTGKAPADAAYVNIYDNGNLIGTATVQADGTWSFTPTLPLGAGPHSLTAAPVDVAGNEGAVTTPWTFDLLGAPPPAPAITNVVDNVAGGLFNQTIPKDGLTNDKTPTISGTGQVGSTIHVYSDGVEVANTVVKTDGTWSVEVADLGVDGAKAIKAQAVDAAGQLSPFTGDYVIHLDTAAPSKPDLAAVDNVGQVVGPITNGSVTDDGTPTFSGNGEAGSTITLTDNGTVIGTATVQPDGTWTFTPTVELGDGPHNVVITQTDPAGNTSAPSDALSFDVDKSAVNITISATDNKAPVIGPIADGGVTNDDTPVLSGTTKAGTIVAITDKSGNALGSVTADANGNWSLEVPTQSNGAQTYTATATLTNGNTATATIGFTIDTIKPTGLTLETVSDDVGLVQGLLKSGDRSDDTTPTVGGKAEANSIVSIYENGLLVGSTTAKADGTWSYTIPAPGLTEGTHALTATQTDQAGNVSDPTAAFNIVIDVTAPISTAVITAISEDRGIAGDFITNDKTLVISGQVNGTLEIGDKVQVSLDGGITWLDAVTNTNGTWTLDRTGSPFTDGTYKFESRVIDAAGIPGVATAQNVKIDSVLTPNTAISMTGYEDKGVSSTDFYSNDTQFTLNVTG</sequence>
<feature type="domain" description="Bacterial Ig-like" evidence="1">
    <location>
        <begin position="2533"/>
        <end position="2609"/>
    </location>
</feature>
<name>A0A3A8EJ33_9GAMM</name>
<organism evidence="2 3">
    <name type="scientific">Acinetobacter rongchengensis</name>
    <dbReference type="NCBI Taxonomy" id="2419601"/>
    <lineage>
        <taxon>Bacteria</taxon>
        <taxon>Pseudomonadati</taxon>
        <taxon>Pseudomonadota</taxon>
        <taxon>Gammaproteobacteria</taxon>
        <taxon>Moraxellales</taxon>
        <taxon>Moraxellaceae</taxon>
        <taxon>Acinetobacter</taxon>
    </lineage>
</organism>
<dbReference type="EMBL" id="RAXT01000079">
    <property type="protein sequence ID" value="RKG34138.1"/>
    <property type="molecule type" value="Genomic_DNA"/>
</dbReference>
<feature type="domain" description="Bacterial Ig-like" evidence="1">
    <location>
        <begin position="1142"/>
        <end position="1234"/>
    </location>
</feature>
<feature type="domain" description="Bacterial Ig-like" evidence="1">
    <location>
        <begin position="929"/>
        <end position="1022"/>
    </location>
</feature>
<dbReference type="PANTHER" id="PTHR19372">
    <property type="entry name" value="SULFITE REDUCTASE"/>
    <property type="match status" value="1"/>
</dbReference>
<dbReference type="InterPro" id="IPR044016">
    <property type="entry name" value="Big_13"/>
</dbReference>